<evidence type="ECO:0000313" key="3">
    <source>
        <dbReference type="Proteomes" id="UP000600918"/>
    </source>
</evidence>
<organism evidence="2 3">
    <name type="scientific">Vespula pensylvanica</name>
    <name type="common">Western yellow jacket</name>
    <name type="synonym">Wasp</name>
    <dbReference type="NCBI Taxonomy" id="30213"/>
    <lineage>
        <taxon>Eukaryota</taxon>
        <taxon>Metazoa</taxon>
        <taxon>Ecdysozoa</taxon>
        <taxon>Arthropoda</taxon>
        <taxon>Hexapoda</taxon>
        <taxon>Insecta</taxon>
        <taxon>Pterygota</taxon>
        <taxon>Neoptera</taxon>
        <taxon>Endopterygota</taxon>
        <taxon>Hymenoptera</taxon>
        <taxon>Apocrita</taxon>
        <taxon>Aculeata</taxon>
        <taxon>Vespoidea</taxon>
        <taxon>Vespidae</taxon>
        <taxon>Vespinae</taxon>
        <taxon>Vespula</taxon>
    </lineage>
</organism>
<name>A0A834KZ98_VESPE</name>
<evidence type="ECO:0000313" key="2">
    <source>
        <dbReference type="EMBL" id="KAF7412891.1"/>
    </source>
</evidence>
<keyword evidence="3" id="KW-1185">Reference proteome</keyword>
<feature type="compositionally biased region" description="Gly residues" evidence="1">
    <location>
        <begin position="24"/>
        <end position="48"/>
    </location>
</feature>
<accession>A0A834KZ98</accession>
<evidence type="ECO:0000256" key="1">
    <source>
        <dbReference type="SAM" id="MobiDB-lite"/>
    </source>
</evidence>
<dbReference type="EMBL" id="JACSDY010000012">
    <property type="protein sequence ID" value="KAF7412891.1"/>
    <property type="molecule type" value="Genomic_DNA"/>
</dbReference>
<comment type="caution">
    <text evidence="2">The sequence shown here is derived from an EMBL/GenBank/DDBJ whole genome shotgun (WGS) entry which is preliminary data.</text>
</comment>
<reference evidence="2" key="1">
    <citation type="journal article" date="2020" name="G3 (Bethesda)">
        <title>High-Quality Assemblies for Three Invasive Social Wasps from the &lt;i&gt;Vespula&lt;/i&gt; Genus.</title>
        <authorList>
            <person name="Harrop T.W.R."/>
            <person name="Guhlin J."/>
            <person name="McLaughlin G.M."/>
            <person name="Permina E."/>
            <person name="Stockwell P."/>
            <person name="Gilligan J."/>
            <person name="Le Lec M.F."/>
            <person name="Gruber M.A.M."/>
            <person name="Quinn O."/>
            <person name="Lovegrove M."/>
            <person name="Duncan E.J."/>
            <person name="Remnant E.J."/>
            <person name="Van Eeckhoven J."/>
            <person name="Graham B."/>
            <person name="Knapp R.A."/>
            <person name="Langford K.W."/>
            <person name="Kronenberg Z."/>
            <person name="Press M.O."/>
            <person name="Eacker S.M."/>
            <person name="Wilson-Rankin E.E."/>
            <person name="Purcell J."/>
            <person name="Lester P.J."/>
            <person name="Dearden P.K."/>
        </authorList>
    </citation>
    <scope>NUCLEOTIDE SEQUENCE</scope>
    <source>
        <strain evidence="2">Volc-1</strain>
    </source>
</reference>
<dbReference type="AlphaFoldDB" id="A0A834KZ98"/>
<gene>
    <name evidence="2" type="ORF">H0235_012742</name>
</gene>
<proteinExistence type="predicted"/>
<dbReference type="Proteomes" id="UP000600918">
    <property type="component" value="Unassembled WGS sequence"/>
</dbReference>
<sequence length="105" mass="10391">MEGSRIKMGHGGVRPCKGREGKSGRCGGGGGGGRRGGGGGGGGGGEGGGGREKGRVDLQLRREKTCYEKGLYYITTTTTTPVTAAAVAVIPLTSCGTSRGTNKSS</sequence>
<protein>
    <submittedName>
        <fullName evidence="2">Uncharacterized protein</fullName>
    </submittedName>
</protein>
<feature type="region of interest" description="Disordered" evidence="1">
    <location>
        <begin position="1"/>
        <end position="57"/>
    </location>
</feature>